<accession>A0A1M7YQ73</accession>
<keyword evidence="2" id="KW-1185">Reference proteome</keyword>
<proteinExistence type="predicted"/>
<name>A0A1M7YQ73_9VIBR</name>
<sequence>MAFSGLCTNLYILYIQSLHIMGGKKKKTSNKKDSQLVLRINRQERDIFVELCEELDTSAAREIRKFIKHFITQHRPTDITH</sequence>
<dbReference type="AlphaFoldDB" id="A0A1M7YQ73"/>
<gene>
    <name evidence="1" type="ORF">VQ7734_00499</name>
</gene>
<reference evidence="2" key="1">
    <citation type="submission" date="2016-12" db="EMBL/GenBank/DDBJ databases">
        <authorList>
            <person name="Rodrigo-Torres L."/>
            <person name="Arahal R.D."/>
            <person name="Lucena T."/>
        </authorList>
    </citation>
    <scope>NUCLEOTIDE SEQUENCE [LARGE SCALE GENOMIC DNA]</scope>
</reference>
<evidence type="ECO:0000313" key="2">
    <source>
        <dbReference type="Proteomes" id="UP000184600"/>
    </source>
</evidence>
<dbReference type="STRING" id="1117707.VQ7734_00499"/>
<evidence type="ECO:0000313" key="1">
    <source>
        <dbReference type="EMBL" id="SHO54781.1"/>
    </source>
</evidence>
<organism evidence="1 2">
    <name type="scientific">Vibrio quintilis</name>
    <dbReference type="NCBI Taxonomy" id="1117707"/>
    <lineage>
        <taxon>Bacteria</taxon>
        <taxon>Pseudomonadati</taxon>
        <taxon>Pseudomonadota</taxon>
        <taxon>Gammaproteobacteria</taxon>
        <taxon>Vibrionales</taxon>
        <taxon>Vibrionaceae</taxon>
        <taxon>Vibrio</taxon>
    </lineage>
</organism>
<protein>
    <submittedName>
        <fullName evidence="1">Uncharacterized protein</fullName>
    </submittedName>
</protein>
<dbReference type="Proteomes" id="UP000184600">
    <property type="component" value="Unassembled WGS sequence"/>
</dbReference>
<dbReference type="EMBL" id="FRFG01000008">
    <property type="protein sequence ID" value="SHO54781.1"/>
    <property type="molecule type" value="Genomic_DNA"/>
</dbReference>